<protein>
    <submittedName>
        <fullName evidence="3">ImmA/IrrE family metallo-endopeptidase</fullName>
    </submittedName>
</protein>
<dbReference type="Proteomes" id="UP001501461">
    <property type="component" value="Unassembled WGS sequence"/>
</dbReference>
<comment type="similarity">
    <text evidence="1">Belongs to the short-chain fatty acyl-CoA assimilation regulator (ScfR) family.</text>
</comment>
<dbReference type="Gene3D" id="1.10.10.2910">
    <property type="match status" value="1"/>
</dbReference>
<evidence type="ECO:0000313" key="3">
    <source>
        <dbReference type="EMBL" id="GAA2024252.1"/>
    </source>
</evidence>
<dbReference type="EMBL" id="BAAAMN010000001">
    <property type="protein sequence ID" value="GAA2024252.1"/>
    <property type="molecule type" value="Genomic_DNA"/>
</dbReference>
<keyword evidence="4" id="KW-1185">Reference proteome</keyword>
<dbReference type="PROSITE" id="PS50943">
    <property type="entry name" value="HTH_CROC1"/>
    <property type="match status" value="1"/>
</dbReference>
<dbReference type="InterPro" id="IPR010982">
    <property type="entry name" value="Lambda_DNA-bd_dom_sf"/>
</dbReference>
<proteinExistence type="inferred from homology"/>
<evidence type="ECO:0000256" key="1">
    <source>
        <dbReference type="ARBA" id="ARBA00007227"/>
    </source>
</evidence>
<dbReference type="Gene3D" id="1.10.260.40">
    <property type="entry name" value="lambda repressor-like DNA-binding domains"/>
    <property type="match status" value="1"/>
</dbReference>
<comment type="caution">
    <text evidence="3">The sequence shown here is derived from an EMBL/GenBank/DDBJ whole genome shotgun (WGS) entry which is preliminary data.</text>
</comment>
<sequence length="363" mass="40584">MTLPNYAVGPSEYIEEWLEEKDLNQAELARRMGVSRKHVSKLMSGAPLTVESARQLEYVTGIPVKFWMAMETQYRSDLQRIQEAEELERYDIPISKKVLTELRARGHISATQRAGEKGFLAQQLMRFFGVGSWGAFLSVLNLDHRVSVAYRQTMKSDASAVAVWLQTGELELRSAEPIGAYSEQQLQELIPELRALTVHPPEHFGSELVEKLNSVGVRLLYVKDFPGTGTYGATRWIGGNPVIQLSLRKKGDDIFWFTLFHEIGHVLLHSNKGVFVNFMGPHPPLQEQQADEFAMDALLPPEFAAQLYSGISLRDVDRIADSAGVAPGIVVGRCHHETYLAHSVGRDKIRSLEISTRDDGVGA</sequence>
<reference evidence="3 4" key="1">
    <citation type="journal article" date="2019" name="Int. J. Syst. Evol. Microbiol.">
        <title>The Global Catalogue of Microorganisms (GCM) 10K type strain sequencing project: providing services to taxonomists for standard genome sequencing and annotation.</title>
        <authorList>
            <consortium name="The Broad Institute Genomics Platform"/>
            <consortium name="The Broad Institute Genome Sequencing Center for Infectious Disease"/>
            <person name="Wu L."/>
            <person name="Ma J."/>
        </authorList>
    </citation>
    <scope>NUCLEOTIDE SEQUENCE [LARGE SCALE GENOMIC DNA]</scope>
    <source>
        <strain evidence="3 4">JCM 13595</strain>
    </source>
</reference>
<accession>A0ABN2TXM1</accession>
<dbReference type="InterPro" id="IPR001387">
    <property type="entry name" value="Cro/C1-type_HTH"/>
</dbReference>
<dbReference type="Pfam" id="PF06114">
    <property type="entry name" value="Peptidase_M78"/>
    <property type="match status" value="1"/>
</dbReference>
<dbReference type="SMART" id="SM00530">
    <property type="entry name" value="HTH_XRE"/>
    <property type="match status" value="1"/>
</dbReference>
<feature type="domain" description="HTH cro/C1-type" evidence="2">
    <location>
        <begin position="14"/>
        <end position="67"/>
    </location>
</feature>
<evidence type="ECO:0000259" key="2">
    <source>
        <dbReference type="PROSITE" id="PS50943"/>
    </source>
</evidence>
<evidence type="ECO:0000313" key="4">
    <source>
        <dbReference type="Proteomes" id="UP001501461"/>
    </source>
</evidence>
<dbReference type="Pfam" id="PF01381">
    <property type="entry name" value="HTH_3"/>
    <property type="match status" value="1"/>
</dbReference>
<organism evidence="3 4">
    <name type="scientific">Yaniella flava</name>
    <dbReference type="NCBI Taxonomy" id="287930"/>
    <lineage>
        <taxon>Bacteria</taxon>
        <taxon>Bacillati</taxon>
        <taxon>Actinomycetota</taxon>
        <taxon>Actinomycetes</taxon>
        <taxon>Micrococcales</taxon>
        <taxon>Micrococcaceae</taxon>
        <taxon>Yaniella</taxon>
    </lineage>
</organism>
<gene>
    <name evidence="3" type="ORF">GCM10009720_00010</name>
</gene>
<dbReference type="SUPFAM" id="SSF47413">
    <property type="entry name" value="lambda repressor-like DNA-binding domains"/>
    <property type="match status" value="1"/>
</dbReference>
<dbReference type="InterPro" id="IPR010359">
    <property type="entry name" value="IrrE_HExxH"/>
</dbReference>
<name>A0ABN2TXM1_9MICC</name>
<dbReference type="CDD" id="cd00093">
    <property type="entry name" value="HTH_XRE"/>
    <property type="match status" value="1"/>
</dbReference>